<sequence>MSSPSQLAALHMMPPQHHQQDPVAVGQQHHPSVLPLATAHAPPTEHMRAHKRSHSPARQDDARCVTSKATPAQSRPPPPAPPPPTRRPGHLSSKSASAVPTLSTLSIVAPPSAPTPPLSPTRSSRPTSRVWLGRPASSLSMATTHDGHLNPHTAEDLLRQAIMAKHG</sequence>
<dbReference type="Proteomes" id="UP001168146">
    <property type="component" value="Unassembled WGS sequence"/>
</dbReference>
<feature type="compositionally biased region" description="Polar residues" evidence="1">
    <location>
        <begin position="92"/>
        <end position="106"/>
    </location>
</feature>
<dbReference type="EMBL" id="JASUXU010000030">
    <property type="protein sequence ID" value="KAK0319450.1"/>
    <property type="molecule type" value="Genomic_DNA"/>
</dbReference>
<evidence type="ECO:0000313" key="4">
    <source>
        <dbReference type="Proteomes" id="UP001168146"/>
    </source>
</evidence>
<feature type="region of interest" description="Disordered" evidence="1">
    <location>
        <begin position="1"/>
        <end position="149"/>
    </location>
</feature>
<accession>A0AAN6FNQ8</accession>
<protein>
    <submittedName>
        <fullName evidence="2">Uncharacterized protein</fullName>
    </submittedName>
</protein>
<dbReference type="Proteomes" id="UP001175353">
    <property type="component" value="Unassembled WGS sequence"/>
</dbReference>
<feature type="compositionally biased region" description="Pro residues" evidence="1">
    <location>
        <begin position="74"/>
        <end position="86"/>
    </location>
</feature>
<evidence type="ECO:0000313" key="5">
    <source>
        <dbReference type="Proteomes" id="UP001175353"/>
    </source>
</evidence>
<gene>
    <name evidence="2" type="ORF">LTR82_009515</name>
    <name evidence="3" type="ORF">LTR91_007147</name>
</gene>
<feature type="compositionally biased region" description="Low complexity" evidence="1">
    <location>
        <begin position="120"/>
        <end position="129"/>
    </location>
</feature>
<reference evidence="2" key="1">
    <citation type="submission" date="2021-12" db="EMBL/GenBank/DDBJ databases">
        <title>Black yeast isolated from Biological Soil Crust.</title>
        <authorList>
            <person name="Kurbessoian T."/>
        </authorList>
    </citation>
    <scope>NUCLEOTIDE SEQUENCE</scope>
    <source>
        <strain evidence="2">CCFEE 5208</strain>
    </source>
</reference>
<evidence type="ECO:0000256" key="1">
    <source>
        <dbReference type="SAM" id="MobiDB-lite"/>
    </source>
</evidence>
<keyword evidence="5" id="KW-1185">Reference proteome</keyword>
<evidence type="ECO:0000313" key="3">
    <source>
        <dbReference type="EMBL" id="KAK0995728.1"/>
    </source>
</evidence>
<comment type="caution">
    <text evidence="2">The sequence shown here is derived from an EMBL/GenBank/DDBJ whole genome shotgun (WGS) entry which is preliminary data.</text>
</comment>
<reference evidence="3" key="2">
    <citation type="submission" date="2023-06" db="EMBL/GenBank/DDBJ databases">
        <title>Black Yeasts Isolated from many extreme environments.</title>
        <authorList>
            <person name="Coleine C."/>
            <person name="Stajich J.E."/>
            <person name="Selbmann L."/>
        </authorList>
    </citation>
    <scope>NUCLEOTIDE SEQUENCE</scope>
    <source>
        <strain evidence="3">CCFEE 5200</strain>
    </source>
</reference>
<name>A0AAN6FNQ8_9PEZI</name>
<dbReference type="EMBL" id="JAUJLE010000051">
    <property type="protein sequence ID" value="KAK0995728.1"/>
    <property type="molecule type" value="Genomic_DNA"/>
</dbReference>
<organism evidence="2 4">
    <name type="scientific">Friedmanniomyces endolithicus</name>
    <dbReference type="NCBI Taxonomy" id="329885"/>
    <lineage>
        <taxon>Eukaryota</taxon>
        <taxon>Fungi</taxon>
        <taxon>Dikarya</taxon>
        <taxon>Ascomycota</taxon>
        <taxon>Pezizomycotina</taxon>
        <taxon>Dothideomycetes</taxon>
        <taxon>Dothideomycetidae</taxon>
        <taxon>Mycosphaerellales</taxon>
        <taxon>Teratosphaeriaceae</taxon>
        <taxon>Friedmanniomyces</taxon>
    </lineage>
</organism>
<evidence type="ECO:0000313" key="2">
    <source>
        <dbReference type="EMBL" id="KAK0319450.1"/>
    </source>
</evidence>
<proteinExistence type="predicted"/>
<dbReference type="AlphaFoldDB" id="A0AAN6FNQ8"/>